<accession>A0A843TJ07</accession>
<name>A0A843TJ07_COLES</name>
<organism evidence="2 3">
    <name type="scientific">Colocasia esculenta</name>
    <name type="common">Wild taro</name>
    <name type="synonym">Arum esculentum</name>
    <dbReference type="NCBI Taxonomy" id="4460"/>
    <lineage>
        <taxon>Eukaryota</taxon>
        <taxon>Viridiplantae</taxon>
        <taxon>Streptophyta</taxon>
        <taxon>Embryophyta</taxon>
        <taxon>Tracheophyta</taxon>
        <taxon>Spermatophyta</taxon>
        <taxon>Magnoliopsida</taxon>
        <taxon>Liliopsida</taxon>
        <taxon>Araceae</taxon>
        <taxon>Aroideae</taxon>
        <taxon>Colocasieae</taxon>
        <taxon>Colocasia</taxon>
    </lineage>
</organism>
<evidence type="ECO:0000256" key="1">
    <source>
        <dbReference type="SAM" id="MobiDB-lite"/>
    </source>
</evidence>
<keyword evidence="3" id="KW-1185">Reference proteome</keyword>
<dbReference type="Proteomes" id="UP000652761">
    <property type="component" value="Unassembled WGS sequence"/>
</dbReference>
<proteinExistence type="predicted"/>
<dbReference type="AlphaFoldDB" id="A0A843TJ07"/>
<sequence length="212" mass="23040">MAGCCKVEPLLPLPFAREPSLLAKRAYLNLSPRRLSSFTPWCPVVAPRANATNHALFLSSPGDGAGTSPPPPLGLVRPSRQVPTRSPQSNGFREWDAMTARFVGTANMSFLLLKLPQIIPNARNLMASNKGALFVVPWLLAMVECMPLPHFTVTSMVMGTGLVLNFLNCFGWLGEGAWRRWEDFITVGGLVVLPQAGDGYPSVLALSINRLI</sequence>
<comment type="caution">
    <text evidence="2">The sequence shown here is derived from an EMBL/GenBank/DDBJ whole genome shotgun (WGS) entry which is preliminary data.</text>
</comment>
<dbReference type="OrthoDB" id="10480092at2759"/>
<feature type="region of interest" description="Disordered" evidence="1">
    <location>
        <begin position="57"/>
        <end position="90"/>
    </location>
</feature>
<reference evidence="2" key="1">
    <citation type="submission" date="2017-07" db="EMBL/GenBank/DDBJ databases">
        <title>Taro Niue Genome Assembly and Annotation.</title>
        <authorList>
            <person name="Atibalentja N."/>
            <person name="Keating K."/>
            <person name="Fields C.J."/>
        </authorList>
    </citation>
    <scope>NUCLEOTIDE SEQUENCE</scope>
    <source>
        <strain evidence="2">Niue_2</strain>
        <tissue evidence="2">Leaf</tissue>
    </source>
</reference>
<dbReference type="PANTHER" id="PTHR34809:SF1">
    <property type="entry name" value="MALTOSE EXCESS PROTEIN 1, CHLOROPLASTIC-RELATED"/>
    <property type="match status" value="1"/>
</dbReference>
<feature type="compositionally biased region" description="Polar residues" evidence="1">
    <location>
        <begin position="81"/>
        <end position="90"/>
    </location>
</feature>
<evidence type="ECO:0000313" key="3">
    <source>
        <dbReference type="Proteomes" id="UP000652761"/>
    </source>
</evidence>
<dbReference type="InterPro" id="IPR034628">
    <property type="entry name" value="MEX1/MEX1-like"/>
</dbReference>
<dbReference type="EMBL" id="NMUH01000029">
    <property type="protein sequence ID" value="MQL69130.1"/>
    <property type="molecule type" value="Genomic_DNA"/>
</dbReference>
<gene>
    <name evidence="2" type="ORF">Taro_001385</name>
</gene>
<dbReference type="GO" id="GO:0009941">
    <property type="term" value="C:chloroplast envelope"/>
    <property type="evidence" value="ECO:0007669"/>
    <property type="project" value="TreeGrafter"/>
</dbReference>
<dbReference type="GO" id="GO:0005363">
    <property type="term" value="F:maltose transmembrane transporter activity"/>
    <property type="evidence" value="ECO:0007669"/>
    <property type="project" value="TreeGrafter"/>
</dbReference>
<protein>
    <submittedName>
        <fullName evidence="2">Uncharacterized protein</fullName>
    </submittedName>
</protein>
<evidence type="ECO:0000313" key="2">
    <source>
        <dbReference type="EMBL" id="MQL69130.1"/>
    </source>
</evidence>
<dbReference type="PANTHER" id="PTHR34809">
    <property type="entry name" value="MALTOSE EXCESS PROTEIN 1, CHLOROPLASTIC-RELATED"/>
    <property type="match status" value="1"/>
</dbReference>